<organism evidence="1 2">
    <name type="scientific">Draconibacterium aestuarii</name>
    <dbReference type="NCBI Taxonomy" id="2998507"/>
    <lineage>
        <taxon>Bacteria</taxon>
        <taxon>Pseudomonadati</taxon>
        <taxon>Bacteroidota</taxon>
        <taxon>Bacteroidia</taxon>
        <taxon>Marinilabiliales</taxon>
        <taxon>Prolixibacteraceae</taxon>
        <taxon>Draconibacterium</taxon>
    </lineage>
</organism>
<dbReference type="Proteomes" id="UP001145087">
    <property type="component" value="Unassembled WGS sequence"/>
</dbReference>
<dbReference type="AlphaFoldDB" id="A0A9X3J984"/>
<sequence length="124" mass="14220">MEYLNLISYDIIGAAYQVHSSLGPGLLESTYEVCLEHELKKQGLKVIRQLPLPVYYDNIKLDAGYRVDLMVEDCIIVELKAATELAPIHKAHLMTYLRLSDKKLGLLLNFNVTDMKKRIKRIVM</sequence>
<name>A0A9X3J984_9BACT</name>
<protein>
    <submittedName>
        <fullName evidence="1">GxxExxY protein</fullName>
    </submittedName>
</protein>
<dbReference type="Pfam" id="PF13366">
    <property type="entry name" value="PDDEXK_3"/>
    <property type="match status" value="1"/>
</dbReference>
<evidence type="ECO:0000313" key="1">
    <source>
        <dbReference type="EMBL" id="MCY1723316.1"/>
    </source>
</evidence>
<evidence type="ECO:0000313" key="2">
    <source>
        <dbReference type="Proteomes" id="UP001145087"/>
    </source>
</evidence>
<comment type="caution">
    <text evidence="1">The sequence shown here is derived from an EMBL/GenBank/DDBJ whole genome shotgun (WGS) entry which is preliminary data.</text>
</comment>
<dbReference type="InterPro" id="IPR026350">
    <property type="entry name" value="GxxExxY"/>
</dbReference>
<dbReference type="RefSeq" id="WP_343335642.1">
    <property type="nucleotide sequence ID" value="NZ_JAPOHD010000068.1"/>
</dbReference>
<proteinExistence type="predicted"/>
<gene>
    <name evidence="1" type="ORF">OU798_23400</name>
</gene>
<accession>A0A9X3J984</accession>
<reference evidence="1" key="1">
    <citation type="submission" date="2022-11" db="EMBL/GenBank/DDBJ databases">
        <title>Marilongibacter aestuarii gen. nov., sp. nov., isolated from tidal flat sediment.</title>
        <authorList>
            <person name="Jiayan W."/>
        </authorList>
    </citation>
    <scope>NUCLEOTIDE SEQUENCE</scope>
    <source>
        <strain evidence="1">Z1-6</strain>
    </source>
</reference>
<dbReference type="EMBL" id="JAPOHD010000068">
    <property type="protein sequence ID" value="MCY1723316.1"/>
    <property type="molecule type" value="Genomic_DNA"/>
</dbReference>
<keyword evidence="2" id="KW-1185">Reference proteome</keyword>
<dbReference type="NCBIfam" id="TIGR04256">
    <property type="entry name" value="GxxExxY"/>
    <property type="match status" value="1"/>
</dbReference>